<comment type="caution">
    <text evidence="6">The sequence shown here is derived from an EMBL/GenBank/DDBJ whole genome shotgun (WGS) entry which is preliminary data.</text>
</comment>
<keyword evidence="4" id="KW-0732">Signal</keyword>
<dbReference type="EMBL" id="JABAEW010000096">
    <property type="protein sequence ID" value="NMD89277.1"/>
    <property type="molecule type" value="Genomic_DNA"/>
</dbReference>
<proteinExistence type="inferred from homology"/>
<feature type="signal peptide" evidence="4">
    <location>
        <begin position="1"/>
        <end position="25"/>
    </location>
</feature>
<dbReference type="InterPro" id="IPR017853">
    <property type="entry name" value="GH"/>
</dbReference>
<dbReference type="PANTHER" id="PTHR12631:SF10">
    <property type="entry name" value="BETA-XYLOSIDASE-LIKE PROTEIN-RELATED"/>
    <property type="match status" value="1"/>
</dbReference>
<evidence type="ECO:0000313" key="7">
    <source>
        <dbReference type="Proteomes" id="UP000576225"/>
    </source>
</evidence>
<protein>
    <recommendedName>
        <fullName evidence="5">Glycosyl hydrolases family 39 N-terminal catalytic domain-containing protein</fullName>
    </recommendedName>
</protein>
<dbReference type="GO" id="GO:0004553">
    <property type="term" value="F:hydrolase activity, hydrolyzing O-glycosyl compounds"/>
    <property type="evidence" value="ECO:0007669"/>
    <property type="project" value="TreeGrafter"/>
</dbReference>
<dbReference type="PANTHER" id="PTHR12631">
    <property type="entry name" value="ALPHA-L-IDURONIDASE"/>
    <property type="match status" value="1"/>
</dbReference>
<accession>A0A848B506</accession>
<gene>
    <name evidence="6" type="ORF">HF882_22070</name>
</gene>
<feature type="chain" id="PRO_5032750700" description="Glycosyl hydrolases family 39 N-terminal catalytic domain-containing protein" evidence="4">
    <location>
        <begin position="26"/>
        <end position="454"/>
    </location>
</feature>
<dbReference type="Gene3D" id="3.20.20.80">
    <property type="entry name" value="Glycosidases"/>
    <property type="match status" value="1"/>
</dbReference>
<dbReference type="Pfam" id="PF01229">
    <property type="entry name" value="Glyco_hydro_39"/>
    <property type="match status" value="1"/>
</dbReference>
<evidence type="ECO:0000256" key="4">
    <source>
        <dbReference type="SAM" id="SignalP"/>
    </source>
</evidence>
<feature type="domain" description="Glycosyl hydrolases family 39 N-terminal catalytic" evidence="5">
    <location>
        <begin position="98"/>
        <end position="258"/>
    </location>
</feature>
<evidence type="ECO:0000256" key="1">
    <source>
        <dbReference type="ARBA" id="ARBA00008875"/>
    </source>
</evidence>
<dbReference type="InterPro" id="IPR051923">
    <property type="entry name" value="Glycosyl_Hydrolase_39"/>
</dbReference>
<dbReference type="SUPFAM" id="SSF51445">
    <property type="entry name" value="(Trans)glycosidases"/>
    <property type="match status" value="1"/>
</dbReference>
<evidence type="ECO:0000313" key="6">
    <source>
        <dbReference type="EMBL" id="NMD89277.1"/>
    </source>
</evidence>
<organism evidence="6 7">
    <name type="scientific">Victivallis vadensis</name>
    <dbReference type="NCBI Taxonomy" id="172901"/>
    <lineage>
        <taxon>Bacteria</taxon>
        <taxon>Pseudomonadati</taxon>
        <taxon>Lentisphaerota</taxon>
        <taxon>Lentisphaeria</taxon>
        <taxon>Victivallales</taxon>
        <taxon>Victivallaceae</taxon>
        <taxon>Victivallis</taxon>
    </lineage>
</organism>
<dbReference type="InterPro" id="IPR049166">
    <property type="entry name" value="GH39_cat"/>
</dbReference>
<keyword evidence="3" id="KW-0326">Glycosidase</keyword>
<sequence>MMYNKALLLVGISWMAILAFGSAPAEGGKMVEITVTEEKIGKLKPALHGGNLAPPLYNEEIGMSIRDTYKELRPAFARLHDAPLENPAMRLVDVNLIFANFHADPDEPRNYYFTQTDDYITNCINLGVPIFYRLGASIEHSFRKYFVNPPEDTAKWIKIATNIIRHYTEGWGNGYNYDIQYWEIWNEPDIPGGKMWTGSLDEFNKFYVETAKALKARFPHLKIGGPAHTAINEEFLRYCAEHKAPLDFYSYHNYTRDPFGTITQSPAKARELLDSLGYTQTEIHLNEWHYCGLRDGLGNIAEMDNKLKCAEVGAASTLILTLWHDTPLDAAAYYTLTRTGWGVYTRNTNVPTPTYYALKAFGKMLDFPVRLKAVSDKREVGVLAGCAEDGSRALLISNFKTGDIVLKINGMNSVKNVLFVDDERKLEPGEFDFSGNTLKIRTGSDSSVCFVEYQ</sequence>
<reference evidence="6 7" key="1">
    <citation type="submission" date="2020-04" db="EMBL/GenBank/DDBJ databases">
        <authorList>
            <person name="Hitch T.C.A."/>
            <person name="Wylensek D."/>
            <person name="Clavel T."/>
        </authorList>
    </citation>
    <scope>NUCLEOTIDE SEQUENCE [LARGE SCALE GENOMIC DNA]</scope>
    <source>
        <strain evidence="6 7">COR2-253-APC-1A</strain>
    </source>
</reference>
<dbReference type="Proteomes" id="UP000576225">
    <property type="component" value="Unassembled WGS sequence"/>
</dbReference>
<evidence type="ECO:0000259" key="5">
    <source>
        <dbReference type="Pfam" id="PF01229"/>
    </source>
</evidence>
<evidence type="ECO:0000256" key="3">
    <source>
        <dbReference type="ARBA" id="ARBA00023295"/>
    </source>
</evidence>
<comment type="similarity">
    <text evidence="1">Belongs to the glycosyl hydrolase 39 family.</text>
</comment>
<evidence type="ECO:0000256" key="2">
    <source>
        <dbReference type="ARBA" id="ARBA00022801"/>
    </source>
</evidence>
<name>A0A848B506_9BACT</name>
<dbReference type="AlphaFoldDB" id="A0A848B506"/>
<dbReference type="RefSeq" id="WP_168964185.1">
    <property type="nucleotide sequence ID" value="NZ_JABAEW010000096.1"/>
</dbReference>
<keyword evidence="2" id="KW-0378">Hydrolase</keyword>